<feature type="compositionally biased region" description="Low complexity" evidence="1">
    <location>
        <begin position="327"/>
        <end position="344"/>
    </location>
</feature>
<dbReference type="EMBL" id="JMSE01000671">
    <property type="protein sequence ID" value="KDN68420.1"/>
    <property type="molecule type" value="Genomic_DNA"/>
</dbReference>
<feature type="region of interest" description="Disordered" evidence="1">
    <location>
        <begin position="222"/>
        <end position="346"/>
    </location>
</feature>
<name>A0A066XQZ8_COLSU</name>
<evidence type="ECO:0000313" key="3">
    <source>
        <dbReference type="EMBL" id="KDN68420.1"/>
    </source>
</evidence>
<organism evidence="3 4">
    <name type="scientific">Colletotrichum sublineola</name>
    <name type="common">Sorghum anthracnose fungus</name>
    <dbReference type="NCBI Taxonomy" id="1173701"/>
    <lineage>
        <taxon>Eukaryota</taxon>
        <taxon>Fungi</taxon>
        <taxon>Dikarya</taxon>
        <taxon>Ascomycota</taxon>
        <taxon>Pezizomycotina</taxon>
        <taxon>Sordariomycetes</taxon>
        <taxon>Hypocreomycetidae</taxon>
        <taxon>Glomerellales</taxon>
        <taxon>Glomerellaceae</taxon>
        <taxon>Colletotrichum</taxon>
        <taxon>Colletotrichum graminicola species complex</taxon>
    </lineage>
</organism>
<feature type="signal peptide" evidence="2">
    <location>
        <begin position="1"/>
        <end position="17"/>
    </location>
</feature>
<dbReference type="Proteomes" id="UP000027238">
    <property type="component" value="Unassembled WGS sequence"/>
</dbReference>
<dbReference type="OMA" id="WIGPACG"/>
<accession>A0A066XQZ8</accession>
<proteinExistence type="predicted"/>
<comment type="caution">
    <text evidence="3">The sequence shown here is derived from an EMBL/GenBank/DDBJ whole genome shotgun (WGS) entry which is preliminary data.</text>
</comment>
<feature type="chain" id="PRO_5001630544" evidence="2">
    <location>
        <begin position="18"/>
        <end position="789"/>
    </location>
</feature>
<reference evidence="4" key="1">
    <citation type="journal article" date="2014" name="Genome Announc.">
        <title>Draft genome sequence of Colletotrichum sublineola, a destructive pathogen of cultivated sorghum.</title>
        <authorList>
            <person name="Baroncelli R."/>
            <person name="Sanz-Martin J.M."/>
            <person name="Rech G.E."/>
            <person name="Sukno S.A."/>
            <person name="Thon M.R."/>
        </authorList>
    </citation>
    <scope>NUCLEOTIDE SEQUENCE [LARGE SCALE GENOMIC DNA]</scope>
    <source>
        <strain evidence="4">TX430BB</strain>
    </source>
</reference>
<sequence>MKLSSFLTLLCSSAVLASDSAPTSRGPKCPQKEGYKDAQTISSWKEQGLCFRYLGAGNFDKAIAPCAGPDGYCQKVNKSESGVEGCKAFPNQPEIDKLDPSTILKDEDCNEFIPGQCMCECGLCDEISKVIIEGLEQLDNVICAVMLSAFKTIADVGLMFVPGGQASSGVKAAVQGAKSFYENGEDAASFFGNWIGPACGVPDFDFDLSMVFNPLVEAPDSMSRGKTVGCKKKSGCRKVDPVPDPEPKTKPTVEPRGKPKHKPTRKPTIKSTDKPKTTAQKSTVKPTDKPETTTQKPTVKPSDKPKTTTQKPTVKSSDKPTTIEKPTSTTATTRASSIASSSSTPGAGCAYCGEFENKAARDDKYRNMYARAASGNKNNAPSCAIPPKEDYITKKDLSGTFLDWLIPRAFSLNERALSEKKVETVLYGITWDLIVGNYAPSSEAVNIPDITKYWAFENPGNSQKCSVEVVKTNTGNIAEFETDHVYEAQTLSRFVNWLMDEKNPNVGKTKTYTKPKMSWVKEVLVDKEAPNPFNIIKPGDKNVGDLNTPSDGENTITLMAYGFGRSDGVNTYSQTKKKWIERIPAARGNKNLVLLHKLINKPKGHKTRLPLHPEIHEADLTATKQGVGPFKYLAAEDGNTDTIWKKWARVSNWIDLVCYEFDKQYKWGSRNDEPKNSKGTASLRSLYAYFIDKELAEIEDKAAKFAEDAQKQFDKRFDIKTLTPDEKKWRDNAFEKTKGNDGWCTAEKLKFPRPRVPRGASVYGAYGWKDVTFDAANKNPSIGVPVKIP</sequence>
<evidence type="ECO:0000256" key="1">
    <source>
        <dbReference type="SAM" id="MobiDB-lite"/>
    </source>
</evidence>
<protein>
    <submittedName>
        <fullName evidence="3">Uncharacterized protein</fullName>
    </submittedName>
</protein>
<keyword evidence="2" id="KW-0732">Signal</keyword>
<feature type="compositionally biased region" description="Basic residues" evidence="1">
    <location>
        <begin position="258"/>
        <end position="268"/>
    </location>
</feature>
<gene>
    <name evidence="3" type="ORF">CSUB01_07541</name>
</gene>
<keyword evidence="4" id="KW-1185">Reference proteome</keyword>
<dbReference type="AlphaFoldDB" id="A0A066XQZ8"/>
<feature type="compositionally biased region" description="Basic and acidic residues" evidence="1">
    <location>
        <begin position="237"/>
        <end position="257"/>
    </location>
</feature>
<dbReference type="STRING" id="1173701.A0A066XQZ8"/>
<dbReference type="HOGENOM" id="CLU_378981_0_0_1"/>
<evidence type="ECO:0000256" key="2">
    <source>
        <dbReference type="SAM" id="SignalP"/>
    </source>
</evidence>
<dbReference type="eggNOG" id="KOG1216">
    <property type="taxonomic scope" value="Eukaryota"/>
</dbReference>
<dbReference type="OrthoDB" id="4820691at2759"/>
<evidence type="ECO:0000313" key="4">
    <source>
        <dbReference type="Proteomes" id="UP000027238"/>
    </source>
</evidence>